<protein>
    <submittedName>
        <fullName evidence="11">Nucleoporin p58/p45 isoform X1</fullName>
    </submittedName>
</protein>
<feature type="compositionally biased region" description="Polar residues" evidence="9">
    <location>
        <begin position="8"/>
        <end position="25"/>
    </location>
</feature>
<keyword evidence="3" id="KW-0509">mRNA transport</keyword>
<accession>A0A1S3GYZ9</accession>
<evidence type="ECO:0000256" key="8">
    <source>
        <dbReference type="SAM" id="Coils"/>
    </source>
</evidence>
<dbReference type="GO" id="GO:0005643">
    <property type="term" value="C:nuclear pore"/>
    <property type="evidence" value="ECO:0007669"/>
    <property type="project" value="UniProtKB-SubCell"/>
</dbReference>
<feature type="region of interest" description="Disordered" evidence="9">
    <location>
        <begin position="1"/>
        <end position="25"/>
    </location>
</feature>
<feature type="compositionally biased region" description="Low complexity" evidence="9">
    <location>
        <begin position="492"/>
        <end position="502"/>
    </location>
</feature>
<evidence type="ECO:0000256" key="4">
    <source>
        <dbReference type="ARBA" id="ARBA00022927"/>
    </source>
</evidence>
<organism evidence="10 11">
    <name type="scientific">Lingula anatina</name>
    <name type="common">Brachiopod</name>
    <name type="synonym">Lingula unguis</name>
    <dbReference type="NCBI Taxonomy" id="7574"/>
    <lineage>
        <taxon>Eukaryota</taxon>
        <taxon>Metazoa</taxon>
        <taxon>Spiralia</taxon>
        <taxon>Lophotrochozoa</taxon>
        <taxon>Brachiopoda</taxon>
        <taxon>Linguliformea</taxon>
        <taxon>Lingulata</taxon>
        <taxon>Lingulida</taxon>
        <taxon>Linguloidea</taxon>
        <taxon>Lingulidae</taxon>
        <taxon>Lingula</taxon>
    </lineage>
</organism>
<keyword evidence="2" id="KW-0813">Transport</keyword>
<keyword evidence="6" id="KW-0906">Nuclear pore complex</keyword>
<dbReference type="GO" id="GO:0008139">
    <property type="term" value="F:nuclear localization sequence binding"/>
    <property type="evidence" value="ECO:0007669"/>
    <property type="project" value="InterPro"/>
</dbReference>
<evidence type="ECO:0000256" key="9">
    <source>
        <dbReference type="SAM" id="MobiDB-lite"/>
    </source>
</evidence>
<dbReference type="AlphaFoldDB" id="A0A1S3GYZ9"/>
<evidence type="ECO:0000256" key="3">
    <source>
        <dbReference type="ARBA" id="ARBA00022816"/>
    </source>
</evidence>
<gene>
    <name evidence="11" type="primary">LOC106150628</name>
</gene>
<sequence length="625" mass="63280">MPGFSFGATPNTQAGSTGFQLGQTQATPVGTSGGLSFGAGLGVAKTTASGGFSFGTPAASTATATATAAVVPPGGSTGFTLPLNLAKTTPTLTLGGTTTTTTTAGGLSLGTAAATPSFGQSLSFGQTSTTKPSLSTGFSFGQTAAAKSGLSLGGASLGFNLTGTTTTSTTTSTSTGLFGATTSTTGASLFGATTTTTASKGLGGVDPKTSTAGGNVGANGKGGDNKAFKETNLPNDVVQSVETFKKYVKDEKSVREEIARMSSKPLFKVQEDVQTLRQLLAVVANGLQRNAVTIEKLKMESAQELKKAEMAQRTKEIPPGLQYENTAPSECFHHLVEEFEGRMLIYRQQIEEMENALTALSQPNIFTPQELSVCLRRLHETFVALAAQLQGVHESVKAQKEQYLNYRRIFQGDSADIFEKRKKASEKMGISQRSMVSVGPTPFTGMSNVAAVAMATALNRGQQPSGAPPTVGLSSTLGTTQTGTLGTGLGFGTTVNPTTQSSGFGGGTTGTFGGTASTFGGTASTFGGFGSNTTGAAAKPLGFGTPFAGSTTGGTSGSLFGANQTQQTATATPFNLSASTSALGTPAPTFGAANPTLGFGASLGSAESKPFQLQKPPAGTKKRMR</sequence>
<evidence type="ECO:0000313" key="11">
    <source>
        <dbReference type="RefSeq" id="XP_013378988.1"/>
    </source>
</evidence>
<dbReference type="PANTHER" id="PTHR13437">
    <property type="entry name" value="NUCLEOPORIN P58/P45 NUCLEOPORIN-LIKE PROTEIN 1"/>
    <property type="match status" value="1"/>
</dbReference>
<dbReference type="Proteomes" id="UP000085678">
    <property type="component" value="Unplaced"/>
</dbReference>
<dbReference type="Pfam" id="PF15967">
    <property type="entry name" value="Nucleoporin_FG2"/>
    <property type="match status" value="1"/>
</dbReference>
<evidence type="ECO:0000256" key="6">
    <source>
        <dbReference type="ARBA" id="ARBA00023132"/>
    </source>
</evidence>
<feature type="region of interest" description="Disordered" evidence="9">
    <location>
        <begin position="484"/>
        <end position="509"/>
    </location>
</feature>
<proteinExistence type="predicted"/>
<feature type="region of interest" description="Disordered" evidence="9">
    <location>
        <begin position="584"/>
        <end position="625"/>
    </location>
</feature>
<keyword evidence="10" id="KW-1185">Reference proteome</keyword>
<dbReference type="Gene3D" id="6.10.140.1350">
    <property type="match status" value="1"/>
</dbReference>
<dbReference type="GeneID" id="106150628"/>
<comment type="subcellular location">
    <subcellularLocation>
        <location evidence="1">Nucleus</location>
        <location evidence="1">Nuclear pore complex</location>
    </subcellularLocation>
</comment>
<dbReference type="OrthoDB" id="2538017at2759"/>
<evidence type="ECO:0000256" key="2">
    <source>
        <dbReference type="ARBA" id="ARBA00022448"/>
    </source>
</evidence>
<dbReference type="OMA" id="RDNTDVF"/>
<dbReference type="InParanoid" id="A0A1S3GYZ9"/>
<dbReference type="InterPro" id="IPR024882">
    <property type="entry name" value="NUP58/p45/49"/>
</dbReference>
<dbReference type="KEGG" id="lak:106150628"/>
<dbReference type="PANTHER" id="PTHR13437:SF2">
    <property type="entry name" value="NUCLEOPORIN P58_P45"/>
    <property type="match status" value="1"/>
</dbReference>
<keyword evidence="8" id="KW-0175">Coiled coil</keyword>
<keyword evidence="7" id="KW-0539">Nucleus</keyword>
<name>A0A1S3GYZ9_LINAN</name>
<evidence type="ECO:0000256" key="7">
    <source>
        <dbReference type="ARBA" id="ARBA00023242"/>
    </source>
</evidence>
<dbReference type="GO" id="GO:0015031">
    <property type="term" value="P:protein transport"/>
    <property type="evidence" value="ECO:0007669"/>
    <property type="project" value="UniProtKB-KW"/>
</dbReference>
<dbReference type="STRING" id="7574.A0A1S3GYZ9"/>
<feature type="coiled-coil region" evidence="8">
    <location>
        <begin position="294"/>
        <end position="356"/>
    </location>
</feature>
<reference evidence="11" key="1">
    <citation type="submission" date="2025-08" db="UniProtKB">
        <authorList>
            <consortium name="RefSeq"/>
        </authorList>
    </citation>
    <scope>IDENTIFICATION</scope>
    <source>
        <tissue evidence="11">Gonads</tissue>
    </source>
</reference>
<evidence type="ECO:0000313" key="10">
    <source>
        <dbReference type="Proteomes" id="UP000085678"/>
    </source>
</evidence>
<dbReference type="GO" id="GO:0051028">
    <property type="term" value="P:mRNA transport"/>
    <property type="evidence" value="ECO:0007669"/>
    <property type="project" value="UniProtKB-KW"/>
</dbReference>
<dbReference type="RefSeq" id="XP_013378988.1">
    <property type="nucleotide sequence ID" value="XM_013523534.2"/>
</dbReference>
<dbReference type="GO" id="GO:0017056">
    <property type="term" value="F:structural constituent of nuclear pore"/>
    <property type="evidence" value="ECO:0007669"/>
    <property type="project" value="InterPro"/>
</dbReference>
<keyword evidence="5" id="KW-0811">Translocation</keyword>
<evidence type="ECO:0000256" key="1">
    <source>
        <dbReference type="ARBA" id="ARBA00004567"/>
    </source>
</evidence>
<evidence type="ECO:0000256" key="5">
    <source>
        <dbReference type="ARBA" id="ARBA00023010"/>
    </source>
</evidence>
<keyword evidence="4" id="KW-0653">Protein transport</keyword>